<evidence type="ECO:0000313" key="1">
    <source>
        <dbReference type="EMBL" id="MDR6201314.1"/>
    </source>
</evidence>
<organism evidence="1 2">
    <name type="scientific">Paraburkholderia graminis</name>
    <dbReference type="NCBI Taxonomy" id="60548"/>
    <lineage>
        <taxon>Bacteria</taxon>
        <taxon>Pseudomonadati</taxon>
        <taxon>Pseudomonadota</taxon>
        <taxon>Betaproteobacteria</taxon>
        <taxon>Burkholderiales</taxon>
        <taxon>Burkholderiaceae</taxon>
        <taxon>Paraburkholderia</taxon>
    </lineage>
</organism>
<accession>A0ABD5CBZ6</accession>
<dbReference type="Proteomes" id="UP001245184">
    <property type="component" value="Unassembled WGS sequence"/>
</dbReference>
<dbReference type="AlphaFoldDB" id="A0ABD5CBZ6"/>
<reference evidence="1 2" key="1">
    <citation type="submission" date="2023-08" db="EMBL/GenBank/DDBJ databases">
        <title>Genome sequencing of plant associated microbes to promote plant fitness in Sorghum bicolor and Oryza sativa.</title>
        <authorList>
            <person name="Coleman-Derr D."/>
        </authorList>
    </citation>
    <scope>NUCLEOTIDE SEQUENCE [LARGE SCALE GENOMIC DNA]</scope>
    <source>
        <strain evidence="1 2">SLBN-33</strain>
    </source>
</reference>
<name>A0ABD5CBZ6_9BURK</name>
<dbReference type="EMBL" id="JAVIZN010000001">
    <property type="protein sequence ID" value="MDR6201314.1"/>
    <property type="molecule type" value="Genomic_DNA"/>
</dbReference>
<dbReference type="InterPro" id="IPR012670">
    <property type="entry name" value="T3SS_YscI/HrpB"/>
</dbReference>
<dbReference type="NCBIfam" id="TIGR02497">
    <property type="entry name" value="yscI_hrpB_dom"/>
    <property type="match status" value="1"/>
</dbReference>
<evidence type="ECO:0000313" key="2">
    <source>
        <dbReference type="Proteomes" id="UP001245184"/>
    </source>
</evidence>
<sequence length="112" mass="11982">MDITAMKLAANQFASQTQQPVAPNQGDVDAFARAMTRGTETPDQTVIEALNRAEQHATRPMKDINAAGTRLLEPQEMTTVQLGLAKMSVDLDLAAKVAGSISQGVNKLVTMQ</sequence>
<dbReference type="Pfam" id="PF17001">
    <property type="entry name" value="T3SS_basalb_I"/>
    <property type="match status" value="1"/>
</dbReference>
<protein>
    <submittedName>
        <fullName evidence="1">Type III secretion system YscI/HrpB-like protein</fullName>
    </submittedName>
</protein>
<proteinExistence type="predicted"/>
<gene>
    <name evidence="1" type="ORF">QF025_000034</name>
</gene>
<comment type="caution">
    <text evidence="1">The sequence shown here is derived from an EMBL/GenBank/DDBJ whole genome shotgun (WGS) entry which is preliminary data.</text>
</comment>